<dbReference type="Gene3D" id="2.80.10.50">
    <property type="match status" value="1"/>
</dbReference>
<feature type="compositionally biased region" description="Polar residues" evidence="1">
    <location>
        <begin position="345"/>
        <end position="358"/>
    </location>
</feature>
<protein>
    <submittedName>
        <fullName evidence="2">CFAP161 protein</fullName>
    </submittedName>
</protein>
<name>A0A812SSB7_9DINO</name>
<gene>
    <name evidence="2" type="primary">CFAP161</name>
    <name evidence="2" type="ORF">SNEC2469_LOCUS13877</name>
</gene>
<comment type="caution">
    <text evidence="2">The sequence shown here is derived from an EMBL/GenBank/DDBJ whole genome shotgun (WGS) entry which is preliminary data.</text>
</comment>
<dbReference type="GO" id="GO:0060271">
    <property type="term" value="P:cilium assembly"/>
    <property type="evidence" value="ECO:0007669"/>
    <property type="project" value="TreeGrafter"/>
</dbReference>
<dbReference type="GO" id="GO:0031514">
    <property type="term" value="C:motile cilium"/>
    <property type="evidence" value="ECO:0007669"/>
    <property type="project" value="TreeGrafter"/>
</dbReference>
<sequence length="358" mass="39754">MMFTPQQLTGGPKYHHKTRIGNWSEDLELEEIKLKDYLKKKETGSLIVTAKQRQLESSLHADELSSSPDGFLHFGMKVMLVNHQSKGVLSANPYDVVAKSSPAYMITSSPVGSPCVRNVFVIERADPKDGFEDDTVHYGQNIRIKLCPFSEIKADAYLHSEMVTGLAAAKFSRHQEVTALTAPSGETLWQALFPDTQARFEMDGEAVPAGSPLVLRHVQTGSFLASDEIPYHNLFGVEFEVHCFHYFSLGKSQNLVGEMKGEITGDYALRKHGLPNIWSMIADSGEMEGDKTVAPEQPSSYLCQRSVPAVLTGGSRIRQAESEQRIQMYRQATPTRNGGPKSLAPLQQHNEYVSQSHK</sequence>
<proteinExistence type="predicted"/>
<evidence type="ECO:0000256" key="1">
    <source>
        <dbReference type="SAM" id="MobiDB-lite"/>
    </source>
</evidence>
<feature type="region of interest" description="Disordered" evidence="1">
    <location>
        <begin position="330"/>
        <end position="358"/>
    </location>
</feature>
<dbReference type="SUPFAM" id="SSF82109">
    <property type="entry name" value="MIR domain"/>
    <property type="match status" value="1"/>
</dbReference>
<evidence type="ECO:0000313" key="3">
    <source>
        <dbReference type="Proteomes" id="UP000601435"/>
    </source>
</evidence>
<dbReference type="EMBL" id="CAJNJA010022192">
    <property type="protein sequence ID" value="CAE7488110.1"/>
    <property type="molecule type" value="Genomic_DNA"/>
</dbReference>
<accession>A0A812SSB7</accession>
<keyword evidence="3" id="KW-1185">Reference proteome</keyword>
<dbReference type="PANTHER" id="PTHR24274:SF1">
    <property type="entry name" value="CILIA- AND FLAGELLA-ASSOCIATED PROTEIN 161"/>
    <property type="match status" value="1"/>
</dbReference>
<dbReference type="Proteomes" id="UP000601435">
    <property type="component" value="Unassembled WGS sequence"/>
</dbReference>
<dbReference type="PANTHER" id="PTHR24274">
    <property type="entry name" value="CILIA- AND FLAGELLA-ASSOCIATED PROTEIN 161"/>
    <property type="match status" value="1"/>
</dbReference>
<dbReference type="AlphaFoldDB" id="A0A812SSB7"/>
<dbReference type="OrthoDB" id="444540at2759"/>
<dbReference type="InterPro" id="IPR055325">
    <property type="entry name" value="CF161"/>
</dbReference>
<organism evidence="2 3">
    <name type="scientific">Symbiodinium necroappetens</name>
    <dbReference type="NCBI Taxonomy" id="1628268"/>
    <lineage>
        <taxon>Eukaryota</taxon>
        <taxon>Sar</taxon>
        <taxon>Alveolata</taxon>
        <taxon>Dinophyceae</taxon>
        <taxon>Suessiales</taxon>
        <taxon>Symbiodiniaceae</taxon>
        <taxon>Symbiodinium</taxon>
    </lineage>
</organism>
<dbReference type="Pfam" id="PF24569">
    <property type="entry name" value="CFAP161"/>
    <property type="match status" value="1"/>
</dbReference>
<reference evidence="2" key="1">
    <citation type="submission" date="2021-02" db="EMBL/GenBank/DDBJ databases">
        <authorList>
            <person name="Dougan E. K."/>
            <person name="Rhodes N."/>
            <person name="Thang M."/>
            <person name="Chan C."/>
        </authorList>
    </citation>
    <scope>NUCLEOTIDE SEQUENCE</scope>
</reference>
<evidence type="ECO:0000313" key="2">
    <source>
        <dbReference type="EMBL" id="CAE7488110.1"/>
    </source>
</evidence>
<dbReference type="InterPro" id="IPR036300">
    <property type="entry name" value="MIR_dom_sf"/>
</dbReference>